<evidence type="ECO:0000313" key="4">
    <source>
        <dbReference type="Proteomes" id="UP000250796"/>
    </source>
</evidence>
<comment type="similarity">
    <text evidence="1">Belongs to the UPF0597 family.</text>
</comment>
<evidence type="ECO:0000259" key="2">
    <source>
        <dbReference type="Pfam" id="PF03313"/>
    </source>
</evidence>
<sequence length="411" mass="44029">MHFLEEYLIKEVKPALGCTEPGAIAYCVSLAVSHLRDSIERVEVITSKNVYKNGMYVYIPGTGEKGNEVAAALGAICGDSSLQLEALKPCCAESVALAREMIDSGRVTVRCDTSRTGIYIEAIAKGSVHTSRVVIKDHHTRVVLIERDGRAIESDEGIVESRDIDFTVEDIFKAVDEMTESEIDRIFEGINMNLEIARYGLEKIVAPREKAEICESGSLGYRIRKYCLAASAARMTGAPLPVMSSGGSGNQGIVATLPVVLVGVHHGKSRGEIARAVAISHLFSSYLKRKLGRIAPICGCVTTAGTGATAGIAYLLGGDRSVMERAMITMLSNTTGMMCDGAKESCALKAGLGGQEAYSCALLAIDELGIDSAQGFIAPTLDKSIENIQLLMSRGMSEIDNAIIELLEKRR</sequence>
<organism evidence="3 4">
    <name type="scientific">Mesotoga infera</name>
    <dbReference type="NCBI Taxonomy" id="1236046"/>
    <lineage>
        <taxon>Bacteria</taxon>
        <taxon>Thermotogati</taxon>
        <taxon>Thermotogota</taxon>
        <taxon>Thermotogae</taxon>
        <taxon>Kosmotogales</taxon>
        <taxon>Kosmotogaceae</taxon>
        <taxon>Mesotoga</taxon>
    </lineage>
</organism>
<dbReference type="EMBL" id="LS974202">
    <property type="protein sequence ID" value="SSC13876.1"/>
    <property type="molecule type" value="Genomic_DNA"/>
</dbReference>
<name>A0A7Z7LGX4_9BACT</name>
<dbReference type="PIRSF" id="PIRSF006054">
    <property type="entry name" value="UCP006054"/>
    <property type="match status" value="1"/>
</dbReference>
<gene>
    <name evidence="3" type="ORF">MESINF_2436</name>
</gene>
<evidence type="ECO:0000313" key="3">
    <source>
        <dbReference type="EMBL" id="SSC13876.1"/>
    </source>
</evidence>
<dbReference type="GO" id="GO:0019450">
    <property type="term" value="P:L-cysteine catabolic process to pyruvate"/>
    <property type="evidence" value="ECO:0007669"/>
    <property type="project" value="TreeGrafter"/>
</dbReference>
<dbReference type="KEGG" id="minf:MESINF_2436"/>
<dbReference type="HAMAP" id="MF_01845">
    <property type="entry name" value="UPF0597"/>
    <property type="match status" value="1"/>
</dbReference>
<accession>A0A7Z7LGX4</accession>
<dbReference type="PANTHER" id="PTHR30501:SF2">
    <property type="entry name" value="UPF0597 PROTEIN YHAM"/>
    <property type="match status" value="1"/>
</dbReference>
<protein>
    <recommendedName>
        <fullName evidence="1">UPF0597 protein MESINF_2436</fullName>
    </recommendedName>
</protein>
<dbReference type="AlphaFoldDB" id="A0A7Z7LGX4"/>
<dbReference type="InterPro" id="IPR005130">
    <property type="entry name" value="Ser_deHydtase-like_asu"/>
</dbReference>
<keyword evidence="4" id="KW-1185">Reference proteome</keyword>
<proteinExistence type="inferred from homology"/>
<dbReference type="InterPro" id="IPR021144">
    <property type="entry name" value="UPF0597"/>
</dbReference>
<dbReference type="RefSeq" id="WP_169700022.1">
    <property type="nucleotide sequence ID" value="NZ_LS974202.1"/>
</dbReference>
<dbReference type="Pfam" id="PF03313">
    <property type="entry name" value="SDH_alpha"/>
    <property type="match status" value="1"/>
</dbReference>
<dbReference type="Proteomes" id="UP000250796">
    <property type="component" value="Chromosome MESINF"/>
</dbReference>
<evidence type="ECO:0000256" key="1">
    <source>
        <dbReference type="HAMAP-Rule" id="MF_01845"/>
    </source>
</evidence>
<dbReference type="PANTHER" id="PTHR30501">
    <property type="entry name" value="UPF0597 PROTEIN YHAM"/>
    <property type="match status" value="1"/>
</dbReference>
<feature type="domain" description="Serine dehydratase-like alpha subunit" evidence="2">
    <location>
        <begin position="174"/>
        <end position="404"/>
    </location>
</feature>
<reference evidence="3 4" key="1">
    <citation type="submission" date="2017-01" db="EMBL/GenBank/DDBJ databases">
        <authorList>
            <person name="Erauso G."/>
        </authorList>
    </citation>
    <scope>NUCLEOTIDE SEQUENCE [LARGE SCALE GENOMIC DNA]</scope>
    <source>
        <strain evidence="3">MESINF1</strain>
    </source>
</reference>
<dbReference type="GO" id="GO:0080146">
    <property type="term" value="F:L-cysteine desulfhydrase activity"/>
    <property type="evidence" value="ECO:0007669"/>
    <property type="project" value="TreeGrafter"/>
</dbReference>